<evidence type="ECO:0000256" key="4">
    <source>
        <dbReference type="ARBA" id="ARBA00022723"/>
    </source>
</evidence>
<evidence type="ECO:0000256" key="8">
    <source>
        <dbReference type="ARBA" id="ARBA00023136"/>
    </source>
</evidence>
<dbReference type="EMBL" id="OZ023705">
    <property type="protein sequence ID" value="CAK9875589.1"/>
    <property type="molecule type" value="Genomic_DNA"/>
</dbReference>
<keyword evidence="5" id="KW-1133">Transmembrane helix</keyword>
<proteinExistence type="inferred from homology"/>
<dbReference type="Gene3D" id="1.10.630.10">
    <property type="entry name" value="Cytochrome P450"/>
    <property type="match status" value="1"/>
</dbReference>
<reference evidence="9" key="1">
    <citation type="submission" date="2024-03" db="EMBL/GenBank/DDBJ databases">
        <authorList>
            <consortium name="ELIXIR-Norway"/>
            <consortium name="Elixir Norway"/>
        </authorList>
    </citation>
    <scope>NUCLEOTIDE SEQUENCE</scope>
</reference>
<evidence type="ECO:0000256" key="6">
    <source>
        <dbReference type="ARBA" id="ARBA00023002"/>
    </source>
</evidence>
<evidence type="ECO:0000256" key="1">
    <source>
        <dbReference type="ARBA" id="ARBA00004167"/>
    </source>
</evidence>
<keyword evidence="7" id="KW-0408">Iron</keyword>
<evidence type="ECO:0000256" key="3">
    <source>
        <dbReference type="ARBA" id="ARBA00022692"/>
    </source>
</evidence>
<comment type="subcellular location">
    <subcellularLocation>
        <location evidence="1">Membrane</location>
        <topology evidence="1">Single-pass membrane protein</topology>
    </subcellularLocation>
</comment>
<evidence type="ECO:0000256" key="5">
    <source>
        <dbReference type="ARBA" id="ARBA00022989"/>
    </source>
</evidence>
<dbReference type="PANTHER" id="PTHR24286">
    <property type="entry name" value="CYTOCHROME P450 26"/>
    <property type="match status" value="1"/>
</dbReference>
<organism evidence="9 10">
    <name type="scientific">Sphagnum jensenii</name>
    <dbReference type="NCBI Taxonomy" id="128206"/>
    <lineage>
        <taxon>Eukaryota</taxon>
        <taxon>Viridiplantae</taxon>
        <taxon>Streptophyta</taxon>
        <taxon>Embryophyta</taxon>
        <taxon>Bryophyta</taxon>
        <taxon>Sphagnophytina</taxon>
        <taxon>Sphagnopsida</taxon>
        <taxon>Sphagnales</taxon>
        <taxon>Sphagnaceae</taxon>
        <taxon>Sphagnum</taxon>
    </lineage>
</organism>
<evidence type="ECO:0000313" key="9">
    <source>
        <dbReference type="EMBL" id="CAK9875589.1"/>
    </source>
</evidence>
<dbReference type="InterPro" id="IPR036396">
    <property type="entry name" value="Cyt_P450_sf"/>
</dbReference>
<evidence type="ECO:0008006" key="11">
    <source>
        <dbReference type="Google" id="ProtNLM"/>
    </source>
</evidence>
<keyword evidence="4" id="KW-0479">Metal-binding</keyword>
<keyword evidence="3" id="KW-0812">Transmembrane</keyword>
<evidence type="ECO:0000256" key="7">
    <source>
        <dbReference type="ARBA" id="ARBA00023004"/>
    </source>
</evidence>
<dbReference type="Proteomes" id="UP001497522">
    <property type="component" value="Chromosome 4"/>
</dbReference>
<evidence type="ECO:0000256" key="2">
    <source>
        <dbReference type="ARBA" id="ARBA00010617"/>
    </source>
</evidence>
<keyword evidence="10" id="KW-1185">Reference proteome</keyword>
<sequence>MTVQKEGKLSNVNYPRSFTNLLGPYNGLNIVGHMWKRMRHFIVANLAFHVIASIPCDSSHHAQHTRELNDKIKEDMYNLIKGMFFLTIDLPWTAYGKDMQAREKVVKMLTDYLESRPVKDGIYNKPTQTIREDSPEDMEEMLHGQGRDLLTGLLFAGHNTTVDTMVFTVKKSMRM</sequence>
<protein>
    <recommendedName>
        <fullName evidence="11">Cytochrome P450</fullName>
    </recommendedName>
</protein>
<dbReference type="SUPFAM" id="SSF48264">
    <property type="entry name" value="Cytochrome P450"/>
    <property type="match status" value="1"/>
</dbReference>
<gene>
    <name evidence="9" type="ORF">CSSPJE1EN2_LOCUS17837</name>
</gene>
<keyword evidence="6" id="KW-0560">Oxidoreductase</keyword>
<keyword evidence="8" id="KW-0472">Membrane</keyword>
<name>A0ABP1BJ81_9BRYO</name>
<evidence type="ECO:0000313" key="10">
    <source>
        <dbReference type="Proteomes" id="UP001497522"/>
    </source>
</evidence>
<accession>A0ABP1BJ81</accession>
<dbReference type="PANTHER" id="PTHR24286:SF194">
    <property type="entry name" value="STEROID (22S)-HYDROXYLASE"/>
    <property type="match status" value="1"/>
</dbReference>
<comment type="similarity">
    <text evidence="2">Belongs to the cytochrome P450 family.</text>
</comment>